<dbReference type="Gene3D" id="3.30.420.40">
    <property type="match status" value="2"/>
</dbReference>
<dbReference type="Pfam" id="PF21523">
    <property type="entry name" value="ParM_N"/>
    <property type="match status" value="1"/>
</dbReference>
<organism evidence="3 4">
    <name type="scientific">Domibacillus antri</name>
    <dbReference type="NCBI Taxonomy" id="1714264"/>
    <lineage>
        <taxon>Bacteria</taxon>
        <taxon>Bacillati</taxon>
        <taxon>Bacillota</taxon>
        <taxon>Bacilli</taxon>
        <taxon>Bacillales</taxon>
        <taxon>Bacillaceae</taxon>
        <taxon>Domibacillus</taxon>
    </lineage>
</organism>
<sequence>MREHVFIGIDTGKHSTKVLMEHRGKTYTLLFRTKMQETYDLGVEVQPSSYKIDFEGRQFLLGDMSSESQSDFNLSKETLIHQVSIYTAICEIMRKANIYFHNVQLHVAVNVPINVYKSKTQKESFKRFIENNGKTIYFRVNDCQYNFNLTDVTICFEGMGLIYSNSSEVKNSSSTVIDIGGLNTTYCVFNGIQPDFSSMTVSHAGINILKAKLEQALVQKYNRNVSATDLELLIQRGYISYMGQIEEDSKKIIAQVKQAHFEQIINYAKQHNYTFNQDFIYFVGGGALLLQKEISEQFPNAKIVINPQFANVKSFLEIVKVKYA</sequence>
<dbReference type="OrthoDB" id="1883643at2"/>
<evidence type="ECO:0000259" key="1">
    <source>
        <dbReference type="Pfam" id="PF17989"/>
    </source>
</evidence>
<feature type="domain" description="Actin-like protein N-terminal" evidence="1">
    <location>
        <begin position="8"/>
        <end position="160"/>
    </location>
</feature>
<evidence type="ECO:0000259" key="2">
    <source>
        <dbReference type="Pfam" id="PF21523"/>
    </source>
</evidence>
<comment type="caution">
    <text evidence="3">The sequence shown here is derived from an EMBL/GenBank/DDBJ whole genome shotgun (WGS) entry which is preliminary data.</text>
</comment>
<dbReference type="Proteomes" id="UP000185568">
    <property type="component" value="Unassembled WGS sequence"/>
</dbReference>
<dbReference type="InterPro" id="IPR048345">
    <property type="entry name" value="ParM_C"/>
</dbReference>
<dbReference type="CDD" id="cd24026">
    <property type="entry name" value="ASKHA_NBD_ParM_Alp12-like"/>
    <property type="match status" value="1"/>
</dbReference>
<dbReference type="InterPro" id="IPR043129">
    <property type="entry name" value="ATPase_NBD"/>
</dbReference>
<evidence type="ECO:0000313" key="4">
    <source>
        <dbReference type="Proteomes" id="UP000185568"/>
    </source>
</evidence>
<dbReference type="InterPro" id="IPR040607">
    <property type="entry name" value="ALP_N"/>
</dbReference>
<proteinExistence type="predicted"/>
<protein>
    <submittedName>
        <fullName evidence="3">Uncharacterized protein</fullName>
    </submittedName>
</protein>
<dbReference type="Pfam" id="PF17989">
    <property type="entry name" value="ALP_N"/>
    <property type="match status" value="1"/>
</dbReference>
<accession>A0A1Q8Q9C1</accession>
<gene>
    <name evidence="3" type="ORF">BTO30_00495</name>
</gene>
<feature type="domain" description="Plasmid segregation protein ParM C-terminal" evidence="2">
    <location>
        <begin position="172"/>
        <end position="316"/>
    </location>
</feature>
<dbReference type="AlphaFoldDB" id="A0A1Q8Q9C1"/>
<evidence type="ECO:0000313" key="3">
    <source>
        <dbReference type="EMBL" id="OLN23944.1"/>
    </source>
</evidence>
<keyword evidence="4" id="KW-1185">Reference proteome</keyword>
<dbReference type="EMBL" id="MSDU01000003">
    <property type="protein sequence ID" value="OLN23944.1"/>
    <property type="molecule type" value="Genomic_DNA"/>
</dbReference>
<dbReference type="RefSeq" id="WP_075396760.1">
    <property type="nucleotide sequence ID" value="NZ_MSDU01000003.1"/>
</dbReference>
<dbReference type="STRING" id="1714264.BTO30_00495"/>
<reference evidence="3 4" key="1">
    <citation type="submission" date="2016-12" db="EMBL/GenBank/DDBJ databases">
        <title>Domibacillus antri genome sequencing.</title>
        <authorList>
            <person name="Verma A."/>
            <person name="Krishnamurthi S."/>
        </authorList>
    </citation>
    <scope>NUCLEOTIDE SEQUENCE [LARGE SCALE GENOMIC DNA]</scope>
    <source>
        <strain evidence="3 4">XD80</strain>
    </source>
</reference>
<dbReference type="SUPFAM" id="SSF53067">
    <property type="entry name" value="Actin-like ATPase domain"/>
    <property type="match status" value="2"/>
</dbReference>
<name>A0A1Q8Q9C1_9BACI</name>